<dbReference type="EMBL" id="LT629688">
    <property type="protein sequence ID" value="SDD13823.1"/>
    <property type="molecule type" value="Genomic_DNA"/>
</dbReference>
<evidence type="ECO:0000256" key="1">
    <source>
        <dbReference type="SAM" id="Phobius"/>
    </source>
</evidence>
<evidence type="ECO:0000313" key="4">
    <source>
        <dbReference type="Proteomes" id="UP000198546"/>
    </source>
</evidence>
<reference evidence="3 4" key="1">
    <citation type="submission" date="2016-10" db="EMBL/GenBank/DDBJ databases">
        <authorList>
            <person name="de Groot N.N."/>
        </authorList>
    </citation>
    <scope>NUCLEOTIDE SEQUENCE [LARGE SCALE GENOMIC DNA]</scope>
    <source>
        <strain evidence="3 4">MON 2.2</strain>
    </source>
</reference>
<dbReference type="STRING" id="675864.SAMN04489747_0271"/>
<keyword evidence="1" id="KW-0812">Transmembrane</keyword>
<accession>A0A1G6SAS1</accession>
<organism evidence="3 4">
    <name type="scientific">Auraticoccus monumenti</name>
    <dbReference type="NCBI Taxonomy" id="675864"/>
    <lineage>
        <taxon>Bacteria</taxon>
        <taxon>Bacillati</taxon>
        <taxon>Actinomycetota</taxon>
        <taxon>Actinomycetes</taxon>
        <taxon>Propionibacteriales</taxon>
        <taxon>Propionibacteriaceae</taxon>
        <taxon>Auraticoccus</taxon>
    </lineage>
</organism>
<dbReference type="OrthoDB" id="3727388at2"/>
<keyword evidence="1" id="KW-1133">Transmembrane helix</keyword>
<dbReference type="Proteomes" id="UP000198546">
    <property type="component" value="Chromosome i"/>
</dbReference>
<proteinExistence type="predicted"/>
<evidence type="ECO:0000313" key="3">
    <source>
        <dbReference type="EMBL" id="SDD13823.1"/>
    </source>
</evidence>
<sequence>MSAGQVWRLVRTPLTLLVLLGLLGFGAYWGYENVMKPPPPAPVEPCVPQEVEDELESSQVTVRVFNGGAERGKAAEVGQALEAAGFNVRSVGNTDEAVTVTTVVGVSAEDPAVELTLGQFQDAEVRPDSRADGTVDVLLGSEYDGMVEDAPESIEIEGDSVCLPATPTPAAG</sequence>
<dbReference type="RefSeq" id="WP_090589889.1">
    <property type="nucleotide sequence ID" value="NZ_LT629688.1"/>
</dbReference>
<dbReference type="Pfam" id="PF13399">
    <property type="entry name" value="LytR_C"/>
    <property type="match status" value="1"/>
</dbReference>
<dbReference type="AlphaFoldDB" id="A0A1G6SAS1"/>
<dbReference type="InterPro" id="IPR027381">
    <property type="entry name" value="LytR/CpsA/Psr_C"/>
</dbReference>
<name>A0A1G6SAS1_9ACTN</name>
<evidence type="ECO:0000259" key="2">
    <source>
        <dbReference type="Pfam" id="PF13399"/>
    </source>
</evidence>
<feature type="domain" description="LytR/CpsA/Psr regulator C-terminal" evidence="2">
    <location>
        <begin position="59"/>
        <end position="143"/>
    </location>
</feature>
<gene>
    <name evidence="3" type="ORF">SAMN04489747_0271</name>
</gene>
<keyword evidence="4" id="KW-1185">Reference proteome</keyword>
<keyword evidence="1" id="KW-0472">Membrane</keyword>
<protein>
    <submittedName>
        <fullName evidence="3">LytR cell envelope-related transcriptional attenuator</fullName>
    </submittedName>
</protein>
<feature type="transmembrane region" description="Helical" evidence="1">
    <location>
        <begin position="12"/>
        <end position="31"/>
    </location>
</feature>
<dbReference type="Gene3D" id="3.30.70.2390">
    <property type="match status" value="1"/>
</dbReference>